<keyword evidence="3" id="KW-1185">Reference proteome</keyword>
<sequence>MDPSCAQLESINNALAKATVVLREAHNERSPLLNLPIEILHKVLELVPDSCTTRWKRYHPSWRNALTDSAMLVPVTQTCRRLREVALAHPTIWTTFQAFPEKRALARQMAAWSKHVPLNAVGSDVGVMGELPPNTRFRSIHLYGIGEDCGSLRTLVEQFSSATLSSFLLFCYEKYDWDSKEGGQPLSLTLATNLRDLALNEVRALPDRGFPRLTHLALLDVSTPLFHERVVNFIRECPQLENIALHAFTFTFANADVANDPAPIPLPRLRHVTLTGFSPDALAHYLALLQPRVHGSSVQILGYHCRDHAFPTSFLLPPNPASASASASASAPAPVPHDPKIKVCIGIHPTGLGDYSVSLTTVLPHTAGTVTTRRIAAWVLQLSLSGTSPPQWPALIFSQDALAASPWAVDEMWLYAVGSASSPWKRSPLELFPGARTVVLVAEGAAYYDGPPSLRLLPFVRAPRPTSESESDPDSESESELQSDPESDPESAAGIAEPSPIATSTSITTLRLVHGFRDHDRDGFSGLIATLGPAMSSFLRSFYRGHLSLAQLIHDFRSGGYGYVKHFVLQVTPHLDVDEAELDALRDVGRFETFRFERIEEIPGMPGQSDPAHRGGERYPGALW</sequence>
<accession>A0A2G8S824</accession>
<feature type="region of interest" description="Disordered" evidence="1">
    <location>
        <begin position="602"/>
        <end position="624"/>
    </location>
</feature>
<gene>
    <name evidence="2" type="ORF">GSI_07841</name>
</gene>
<dbReference type="STRING" id="1077348.A0A2G8S824"/>
<evidence type="ECO:0000313" key="3">
    <source>
        <dbReference type="Proteomes" id="UP000230002"/>
    </source>
</evidence>
<feature type="region of interest" description="Disordered" evidence="1">
    <location>
        <begin position="463"/>
        <end position="499"/>
    </location>
</feature>
<evidence type="ECO:0000256" key="1">
    <source>
        <dbReference type="SAM" id="MobiDB-lite"/>
    </source>
</evidence>
<evidence type="ECO:0000313" key="2">
    <source>
        <dbReference type="EMBL" id="PIL29930.1"/>
    </source>
</evidence>
<dbReference type="EMBL" id="AYKW01000017">
    <property type="protein sequence ID" value="PIL29930.1"/>
    <property type="molecule type" value="Genomic_DNA"/>
</dbReference>
<proteinExistence type="predicted"/>
<dbReference type="OrthoDB" id="2739823at2759"/>
<comment type="caution">
    <text evidence="2">The sequence shown here is derived from an EMBL/GenBank/DDBJ whole genome shotgun (WGS) entry which is preliminary data.</text>
</comment>
<protein>
    <submittedName>
        <fullName evidence="2">Uncharacterized protein</fullName>
    </submittedName>
</protein>
<reference evidence="2 3" key="1">
    <citation type="journal article" date="2015" name="Sci. Rep.">
        <title>Chromosome-level genome map provides insights into diverse defense mechanisms in the medicinal fungus Ganoderma sinense.</title>
        <authorList>
            <person name="Zhu Y."/>
            <person name="Xu J."/>
            <person name="Sun C."/>
            <person name="Zhou S."/>
            <person name="Xu H."/>
            <person name="Nelson D.R."/>
            <person name="Qian J."/>
            <person name="Song J."/>
            <person name="Luo H."/>
            <person name="Xiang L."/>
            <person name="Li Y."/>
            <person name="Xu Z."/>
            <person name="Ji A."/>
            <person name="Wang L."/>
            <person name="Lu S."/>
            <person name="Hayward A."/>
            <person name="Sun W."/>
            <person name="Li X."/>
            <person name="Schwartz D.C."/>
            <person name="Wang Y."/>
            <person name="Chen S."/>
        </authorList>
    </citation>
    <scope>NUCLEOTIDE SEQUENCE [LARGE SCALE GENOMIC DNA]</scope>
    <source>
        <strain evidence="2 3">ZZ0214-1</strain>
    </source>
</reference>
<dbReference type="Proteomes" id="UP000230002">
    <property type="component" value="Unassembled WGS sequence"/>
</dbReference>
<organism evidence="2 3">
    <name type="scientific">Ganoderma sinense ZZ0214-1</name>
    <dbReference type="NCBI Taxonomy" id="1077348"/>
    <lineage>
        <taxon>Eukaryota</taxon>
        <taxon>Fungi</taxon>
        <taxon>Dikarya</taxon>
        <taxon>Basidiomycota</taxon>
        <taxon>Agaricomycotina</taxon>
        <taxon>Agaricomycetes</taxon>
        <taxon>Polyporales</taxon>
        <taxon>Polyporaceae</taxon>
        <taxon>Ganoderma</taxon>
    </lineage>
</organism>
<dbReference type="AlphaFoldDB" id="A0A2G8S824"/>
<feature type="compositionally biased region" description="Acidic residues" evidence="1">
    <location>
        <begin position="469"/>
        <end position="489"/>
    </location>
</feature>
<name>A0A2G8S824_9APHY</name>